<reference evidence="2 3" key="1">
    <citation type="submission" date="2024-10" db="EMBL/GenBank/DDBJ databases">
        <authorList>
            <person name="Kim D."/>
        </authorList>
    </citation>
    <scope>NUCLEOTIDE SEQUENCE [LARGE SCALE GENOMIC DNA]</scope>
    <source>
        <strain evidence="2">Taebaek</strain>
    </source>
</reference>
<comment type="caution">
    <text evidence="2">The sequence shown here is derived from an EMBL/GenBank/DDBJ whole genome shotgun (WGS) entry which is preliminary data.</text>
</comment>
<evidence type="ECO:0000256" key="1">
    <source>
        <dbReference type="SAM" id="MobiDB-lite"/>
    </source>
</evidence>
<protein>
    <submittedName>
        <fullName evidence="2">Uncharacterized protein</fullName>
    </submittedName>
</protein>
<sequence length="488" mass="53974">MFSSKHWNRRRHTLPTKSSVGRFNGDSIIELQNVSMKVVFLKSNLQKFSREASSSTVLVHTTQRSHTQLCKHRCCKTCGTVFYRIIFHSTIRLLTIPSAAYASASTPSISLPASSVLFRNSSVRRWVGSPFAVPSFSTIRHFLIEDSRLDGFVQPVAIPAEGEQKQQEEGPFSHLSVVDSFRIVRSQKGGGHLSAGTADRVTPPPFGGSKIGTLEMAECRLMQAPGPAFLFLAPNSHRNLHWQFTSNRCFDGNYSDTSSSSLTSLTSLISLSSNRASSHAASSQFVCRHIGPLEECMCRAFAAAHASPPRHVLLPLPLSSSALLFLIGDCPEHSLVLQSSAFPPSVQSLYIFRVRQLIIRSIPPSLRHLNILHSSVTIANSDAFADANLFQLAVDGSDLVGPMPKGGKLRIGTGRLGQIRLNGVNDRWREVIRELVDQQEEAGGTDQQKKRMENDASGGVMAMPRRRGVQQQRERKQKEEEQETKQKY</sequence>
<organism evidence="2 3">
    <name type="scientific">Heterodera schachtii</name>
    <name type="common">Sugarbeet cyst nematode worm</name>
    <name type="synonym">Tylenchus schachtii</name>
    <dbReference type="NCBI Taxonomy" id="97005"/>
    <lineage>
        <taxon>Eukaryota</taxon>
        <taxon>Metazoa</taxon>
        <taxon>Ecdysozoa</taxon>
        <taxon>Nematoda</taxon>
        <taxon>Chromadorea</taxon>
        <taxon>Rhabditida</taxon>
        <taxon>Tylenchina</taxon>
        <taxon>Tylenchomorpha</taxon>
        <taxon>Tylenchoidea</taxon>
        <taxon>Heteroderidae</taxon>
        <taxon>Heteroderinae</taxon>
        <taxon>Heterodera</taxon>
    </lineage>
</organism>
<dbReference type="EMBL" id="JBICCN010000090">
    <property type="protein sequence ID" value="KAL3094473.1"/>
    <property type="molecule type" value="Genomic_DNA"/>
</dbReference>
<accession>A0ABD2JV44</accession>
<feature type="region of interest" description="Disordered" evidence="1">
    <location>
        <begin position="439"/>
        <end position="488"/>
    </location>
</feature>
<gene>
    <name evidence="2" type="ORF">niasHS_004853</name>
</gene>
<proteinExistence type="predicted"/>
<dbReference type="AlphaFoldDB" id="A0ABD2JV44"/>
<evidence type="ECO:0000313" key="3">
    <source>
        <dbReference type="Proteomes" id="UP001620645"/>
    </source>
</evidence>
<evidence type="ECO:0000313" key="2">
    <source>
        <dbReference type="EMBL" id="KAL3094473.1"/>
    </source>
</evidence>
<dbReference type="Proteomes" id="UP001620645">
    <property type="component" value="Unassembled WGS sequence"/>
</dbReference>
<name>A0ABD2JV44_HETSC</name>
<feature type="compositionally biased region" description="Basic and acidic residues" evidence="1">
    <location>
        <begin position="472"/>
        <end position="488"/>
    </location>
</feature>
<keyword evidence="3" id="KW-1185">Reference proteome</keyword>